<proteinExistence type="predicted"/>
<dbReference type="InterPro" id="IPR058923">
    <property type="entry name" value="RCC1-like_dom"/>
</dbReference>
<dbReference type="PROSITE" id="PS50076">
    <property type="entry name" value="DNAJ_2"/>
    <property type="match status" value="1"/>
</dbReference>
<evidence type="ECO:0000256" key="3">
    <source>
        <dbReference type="SAM" id="Coils"/>
    </source>
</evidence>
<dbReference type="GO" id="GO:0051082">
    <property type="term" value="F:unfolded protein binding"/>
    <property type="evidence" value="ECO:0007669"/>
    <property type="project" value="InterPro"/>
</dbReference>
<evidence type="ECO:0000313" key="7">
    <source>
        <dbReference type="Proteomes" id="UP000316726"/>
    </source>
</evidence>
<feature type="repeat" description="RCC1" evidence="2">
    <location>
        <begin position="735"/>
        <end position="786"/>
    </location>
</feature>
<dbReference type="Gene3D" id="2.60.260.20">
    <property type="entry name" value="Urease metallochaperone UreE, N-terminal domain"/>
    <property type="match status" value="1"/>
</dbReference>
<feature type="compositionally biased region" description="Basic and acidic residues" evidence="4">
    <location>
        <begin position="215"/>
        <end position="228"/>
    </location>
</feature>
<organism evidence="6 7">
    <name type="scientific">Chloropicon primus</name>
    <dbReference type="NCBI Taxonomy" id="1764295"/>
    <lineage>
        <taxon>Eukaryota</taxon>
        <taxon>Viridiplantae</taxon>
        <taxon>Chlorophyta</taxon>
        <taxon>Chloropicophyceae</taxon>
        <taxon>Chloropicales</taxon>
        <taxon>Chloropicaceae</taxon>
        <taxon>Chloropicon</taxon>
    </lineage>
</organism>
<dbReference type="PRINTS" id="PR00633">
    <property type="entry name" value="RCCNDNSATION"/>
</dbReference>
<evidence type="ECO:0000259" key="5">
    <source>
        <dbReference type="PROSITE" id="PS50076"/>
    </source>
</evidence>
<dbReference type="Pfam" id="PF00226">
    <property type="entry name" value="DnaJ"/>
    <property type="match status" value="1"/>
</dbReference>
<dbReference type="PROSITE" id="PS00636">
    <property type="entry name" value="DNAJ_1"/>
    <property type="match status" value="1"/>
</dbReference>
<dbReference type="InterPro" id="IPR001623">
    <property type="entry name" value="DnaJ_domain"/>
</dbReference>
<dbReference type="InterPro" id="IPR008971">
    <property type="entry name" value="HSP40/DnaJ_pept-bd"/>
</dbReference>
<keyword evidence="7" id="KW-1185">Reference proteome</keyword>
<dbReference type="OrthoDB" id="445556at2759"/>
<dbReference type="PROSITE" id="PS00626">
    <property type="entry name" value="RCC1_2"/>
    <property type="match status" value="2"/>
</dbReference>
<evidence type="ECO:0000313" key="6">
    <source>
        <dbReference type="EMBL" id="QDZ20668.1"/>
    </source>
</evidence>
<dbReference type="PANTHER" id="PTHR22870:SF408">
    <property type="entry name" value="OS09G0560450 PROTEIN"/>
    <property type="match status" value="1"/>
</dbReference>
<feature type="repeat" description="RCC1" evidence="2">
    <location>
        <begin position="622"/>
        <end position="676"/>
    </location>
</feature>
<feature type="domain" description="J" evidence="5">
    <location>
        <begin position="125"/>
        <end position="195"/>
    </location>
</feature>
<dbReference type="PANTHER" id="PTHR22870">
    <property type="entry name" value="REGULATOR OF CHROMOSOME CONDENSATION"/>
    <property type="match status" value="1"/>
</dbReference>
<dbReference type="SUPFAM" id="SSF49493">
    <property type="entry name" value="HSP40/DnaJ peptide-binding domain"/>
    <property type="match status" value="1"/>
</dbReference>
<feature type="repeat" description="RCC1" evidence="2">
    <location>
        <begin position="562"/>
        <end position="621"/>
    </location>
</feature>
<dbReference type="CDD" id="cd06257">
    <property type="entry name" value="DnaJ"/>
    <property type="match status" value="1"/>
</dbReference>
<name>A0A5B8MJ70_9CHLO</name>
<dbReference type="SUPFAM" id="SSF50985">
    <property type="entry name" value="RCC1/BLIP-II"/>
    <property type="match status" value="1"/>
</dbReference>
<dbReference type="InterPro" id="IPR018253">
    <property type="entry name" value="DnaJ_domain_CS"/>
</dbReference>
<keyword evidence="3" id="KW-0175">Coiled coil</keyword>
<dbReference type="InterPro" id="IPR009091">
    <property type="entry name" value="RCC1/BLIP-II"/>
</dbReference>
<dbReference type="Proteomes" id="UP000316726">
    <property type="component" value="Chromosome 4"/>
</dbReference>
<dbReference type="InterPro" id="IPR000408">
    <property type="entry name" value="Reg_chr_condens"/>
</dbReference>
<protein>
    <submittedName>
        <fullName evidence="6">DnaJ-like protein</fullName>
    </submittedName>
</protein>
<dbReference type="InterPro" id="IPR002939">
    <property type="entry name" value="DnaJ_C"/>
</dbReference>
<feature type="region of interest" description="Disordered" evidence="4">
    <location>
        <begin position="539"/>
        <end position="558"/>
    </location>
</feature>
<feature type="repeat" description="RCC1" evidence="2">
    <location>
        <begin position="677"/>
        <end position="734"/>
    </location>
</feature>
<feature type="region of interest" description="Disordered" evidence="4">
    <location>
        <begin position="69"/>
        <end position="118"/>
    </location>
</feature>
<dbReference type="Pfam" id="PF25390">
    <property type="entry name" value="WD40_RLD"/>
    <property type="match status" value="1"/>
</dbReference>
<dbReference type="InterPro" id="IPR051210">
    <property type="entry name" value="Ub_ligase/GEF_domain"/>
</dbReference>
<evidence type="ECO:0000256" key="2">
    <source>
        <dbReference type="PROSITE-ProRule" id="PRU00235"/>
    </source>
</evidence>
<dbReference type="Pfam" id="PF01556">
    <property type="entry name" value="DnaJ_C"/>
    <property type="match status" value="1"/>
</dbReference>
<dbReference type="SMART" id="SM00271">
    <property type="entry name" value="DnaJ"/>
    <property type="match status" value="1"/>
</dbReference>
<dbReference type="SUPFAM" id="SSF46565">
    <property type="entry name" value="Chaperone J-domain"/>
    <property type="match status" value="1"/>
</dbReference>
<dbReference type="STRING" id="1764295.A0A5B8MJ70"/>
<dbReference type="Gene3D" id="1.10.287.110">
    <property type="entry name" value="DnaJ domain"/>
    <property type="match status" value="1"/>
</dbReference>
<dbReference type="InterPro" id="IPR036869">
    <property type="entry name" value="J_dom_sf"/>
</dbReference>
<feature type="coiled-coil region" evidence="3">
    <location>
        <begin position="158"/>
        <end position="185"/>
    </location>
</feature>
<dbReference type="GO" id="GO:0006457">
    <property type="term" value="P:protein folding"/>
    <property type="evidence" value="ECO:0007669"/>
    <property type="project" value="InterPro"/>
</dbReference>
<gene>
    <name evidence="6" type="ORF">A3770_04p31860</name>
</gene>
<reference evidence="6 7" key="1">
    <citation type="submission" date="2018-07" db="EMBL/GenBank/DDBJ databases">
        <title>The complete nuclear genome of the prasinophyte Chloropicon primus (CCMP1205).</title>
        <authorList>
            <person name="Pombert J.-F."/>
            <person name="Otis C."/>
            <person name="Turmel M."/>
            <person name="Lemieux C."/>
        </authorList>
    </citation>
    <scope>NUCLEOTIDE SEQUENCE [LARGE SCALE GENOMIC DNA]</scope>
    <source>
        <strain evidence="6 7">CCMP1205</strain>
    </source>
</reference>
<evidence type="ECO:0000256" key="1">
    <source>
        <dbReference type="ARBA" id="ARBA00022737"/>
    </source>
</evidence>
<evidence type="ECO:0000256" key="4">
    <source>
        <dbReference type="SAM" id="MobiDB-lite"/>
    </source>
</evidence>
<feature type="region of interest" description="Disordered" evidence="4">
    <location>
        <begin position="193"/>
        <end position="228"/>
    </location>
</feature>
<keyword evidence="1" id="KW-0677">Repeat</keyword>
<feature type="compositionally biased region" description="Basic and acidic residues" evidence="4">
    <location>
        <begin position="69"/>
        <end position="110"/>
    </location>
</feature>
<dbReference type="Gene3D" id="2.130.10.30">
    <property type="entry name" value="Regulator of chromosome condensation 1/beta-lactamase-inhibitor protein II"/>
    <property type="match status" value="2"/>
</dbReference>
<dbReference type="EMBL" id="CP031037">
    <property type="protein sequence ID" value="QDZ20668.1"/>
    <property type="molecule type" value="Genomic_DNA"/>
</dbReference>
<dbReference type="PROSITE" id="PS50012">
    <property type="entry name" value="RCC1_3"/>
    <property type="match status" value="4"/>
</dbReference>
<sequence length="1312" mass="145167">MSLHVFGESFKDELVVRGGRQLEAERHPLYRRQANHAPLRVSNQQAFNRFMQQCYEEAERKLRLEDAREREVAAREGRPYRSREERERLKKEKEEREKRESEERRRRGESDGSGFRPKAFDANVSYYETLGIDENASSKEIKRAYKKLALKYHPDKMAGKSEEEVREAEQIFKEAMEAYEILADEDVRESYDKARDAKKYGKNSPMNDPQFAESVARRREQARRDREMRMNTKEERIEVIVVVTLGDLHSGCVKEIQYQKRYFEKNESGEFTKYEQVKKVLEIKKGWNPSDPLVLDSEGHQSKEYQTGDVYCLVQEQEHEHFERRGTKDLALKDHLCPKYDEGDILKLVSVETLEGVTRNIIVSYVPLLLSGGGETMVKMASCGMPDPKAPFFDPPGDLWLKVNVPVGKVSKFELARDFLCPRKVYMVGNERSRVQSAFTALRVCGDYAKTLEASKKVGVCICLADRTTRGADTFMSAVRSTVAGFKWLTIFVPVGGVDACYDSLPALLDEEVVALESADITIVDPGEADFAVTNLIAPIDEGEPSPSPKEREEEGEEVGSTIVMSYGVGSYGQLALGERDTQSDNFREVRMNVQELGDEEDFQPVGVAAGESHSAVLLSNGDVLTCGMGNLGQTGRPESKSTFELAPVLWDVFTAKPKIVSVACGGRHTLLVDERGSVWSFGCSRYGQLGHGDTYDVNEPQQVWPEDNLRRSGSDKAVEIAAGASHSMMRDSRGRVWTWGHNKKGELGVGDYRTRLAPELLGFFGNVAVSSVSAGKVNSAFVTDSGEVFTCGSSTSDLLGYAASIDVSTPRRVESLNSPTVRVRLQEFAAVSCDSTGRMFVWGALGEKRGSPTTTRLRYKVIHKKVVVRSGPSTSSQIAGVKYFGDVIVAEKRHNGWICLAGESYPKGPLAKGNSFWMLIDGSDMNLGLLLRDITNDGEGLPASGPLGLAPHYVPFDKNVKDVACLGRNVVACCEEGRVWSISLKDVFSCSGGTIVPAEEITCVDRVSASASVLSGNTTHLMIVNAWTTSSSSEESTETDNLDLADPGHPEVDVVERAISAFQQHDLFRMLWRAYLRGSIVATLGEACSLLGVSKGNCKTDDDPFCAVIPHVIRRCKVGGDGGMGRLQEALKSLAPNFAKNMPAPYNDVMGASFPRDSVLAWEKDPEFIVPAPEASLRSLNESSDQYLSDLCLSSGEIGGGELSPQWTHRMSLHAIAEAMARAGQRLKVKEEQEANMKLIREEECKVMGAVMPQEERSNFDVFGCERGACEHCQECQKYAQPYHLGLASGSYCFLCANCGCPHSKHAEVVH</sequence>
<accession>A0A5B8MJ70</accession>
<dbReference type="PRINTS" id="PR00625">
    <property type="entry name" value="JDOMAIN"/>
</dbReference>